<gene>
    <name evidence="2" type="ORF">TorRG33x02_267500</name>
</gene>
<organism evidence="2 3">
    <name type="scientific">Trema orientale</name>
    <name type="common">Charcoal tree</name>
    <name type="synonym">Celtis orientalis</name>
    <dbReference type="NCBI Taxonomy" id="63057"/>
    <lineage>
        <taxon>Eukaryota</taxon>
        <taxon>Viridiplantae</taxon>
        <taxon>Streptophyta</taxon>
        <taxon>Embryophyta</taxon>
        <taxon>Tracheophyta</taxon>
        <taxon>Spermatophyta</taxon>
        <taxon>Magnoliopsida</taxon>
        <taxon>eudicotyledons</taxon>
        <taxon>Gunneridae</taxon>
        <taxon>Pentapetalae</taxon>
        <taxon>rosids</taxon>
        <taxon>fabids</taxon>
        <taxon>Rosales</taxon>
        <taxon>Cannabaceae</taxon>
        <taxon>Trema</taxon>
    </lineage>
</organism>
<keyword evidence="3" id="KW-1185">Reference proteome</keyword>
<dbReference type="EMBL" id="JXTC01000311">
    <property type="protein sequence ID" value="PON66582.1"/>
    <property type="molecule type" value="Genomic_DNA"/>
</dbReference>
<dbReference type="Proteomes" id="UP000237000">
    <property type="component" value="Unassembled WGS sequence"/>
</dbReference>
<evidence type="ECO:0000313" key="3">
    <source>
        <dbReference type="Proteomes" id="UP000237000"/>
    </source>
</evidence>
<dbReference type="InParanoid" id="A0A2P5CZV2"/>
<proteinExistence type="predicted"/>
<feature type="compositionally biased region" description="Basic residues" evidence="1">
    <location>
        <begin position="26"/>
        <end position="41"/>
    </location>
</feature>
<name>A0A2P5CZV2_TREOI</name>
<comment type="caution">
    <text evidence="2">The sequence shown here is derived from an EMBL/GenBank/DDBJ whole genome shotgun (WGS) entry which is preliminary data.</text>
</comment>
<feature type="non-terminal residue" evidence="2">
    <location>
        <position position="1"/>
    </location>
</feature>
<evidence type="ECO:0000313" key="2">
    <source>
        <dbReference type="EMBL" id="PON66582.1"/>
    </source>
</evidence>
<feature type="region of interest" description="Disordered" evidence="1">
    <location>
        <begin position="1"/>
        <end position="47"/>
    </location>
</feature>
<reference evidence="3" key="1">
    <citation type="submission" date="2016-06" db="EMBL/GenBank/DDBJ databases">
        <title>Parallel loss of symbiosis genes in relatives of nitrogen-fixing non-legume Parasponia.</title>
        <authorList>
            <person name="Van Velzen R."/>
            <person name="Holmer R."/>
            <person name="Bu F."/>
            <person name="Rutten L."/>
            <person name="Van Zeijl A."/>
            <person name="Liu W."/>
            <person name="Santuari L."/>
            <person name="Cao Q."/>
            <person name="Sharma T."/>
            <person name="Shen D."/>
            <person name="Roswanjaya Y."/>
            <person name="Wardhani T."/>
            <person name="Kalhor M.S."/>
            <person name="Jansen J."/>
            <person name="Van den Hoogen J."/>
            <person name="Gungor B."/>
            <person name="Hartog M."/>
            <person name="Hontelez J."/>
            <person name="Verver J."/>
            <person name="Yang W.-C."/>
            <person name="Schijlen E."/>
            <person name="Repin R."/>
            <person name="Schilthuizen M."/>
            <person name="Schranz E."/>
            <person name="Heidstra R."/>
            <person name="Miyata K."/>
            <person name="Fedorova E."/>
            <person name="Kohlen W."/>
            <person name="Bisseling T."/>
            <person name="Smit S."/>
            <person name="Geurts R."/>
        </authorList>
    </citation>
    <scope>NUCLEOTIDE SEQUENCE [LARGE SCALE GENOMIC DNA]</scope>
    <source>
        <strain evidence="3">cv. RG33-2</strain>
    </source>
</reference>
<accession>A0A2P5CZV2</accession>
<evidence type="ECO:0000256" key="1">
    <source>
        <dbReference type="SAM" id="MobiDB-lite"/>
    </source>
</evidence>
<sequence>PERGREESELDADACRHRQPDVSTHARQRPPMKLACRRRHVSSSGGQDSLLRIRRKHLSFLAVAPLSDLRLTHLWHCWICLVIAVIDGNSENLISEK</sequence>
<dbReference type="AlphaFoldDB" id="A0A2P5CZV2"/>
<protein>
    <submittedName>
        <fullName evidence="2">Uncharacterized protein</fullName>
    </submittedName>
</protein>
<feature type="compositionally biased region" description="Basic and acidic residues" evidence="1">
    <location>
        <begin position="1"/>
        <end position="20"/>
    </location>
</feature>